<proteinExistence type="predicted"/>
<evidence type="ECO:0008006" key="4">
    <source>
        <dbReference type="Google" id="ProtNLM"/>
    </source>
</evidence>
<dbReference type="AlphaFoldDB" id="A0A835ZTT0"/>
<protein>
    <recommendedName>
        <fullName evidence="4">UPAR/Ly6 domain-containing protein</fullName>
    </recommendedName>
</protein>
<dbReference type="Proteomes" id="UP000664991">
    <property type="component" value="Chromosome 21"/>
</dbReference>
<comment type="caution">
    <text evidence="2">The sequence shown here is derived from an EMBL/GenBank/DDBJ whole genome shotgun (WGS) entry which is preliminary data.</text>
</comment>
<reference evidence="2 3" key="1">
    <citation type="submission" date="2020-12" db="EMBL/GenBank/DDBJ databases">
        <title>De novo assembly of Tibetan sheep genome.</title>
        <authorList>
            <person name="Li X."/>
        </authorList>
    </citation>
    <scope>NUCLEOTIDE SEQUENCE [LARGE SCALE GENOMIC DNA]</scope>
    <source>
        <tissue evidence="2">Heart</tissue>
    </source>
</reference>
<feature type="signal peptide" evidence="1">
    <location>
        <begin position="1"/>
        <end position="20"/>
    </location>
</feature>
<organism evidence="2 3">
    <name type="scientific">Ovis aries</name>
    <name type="common">Sheep</name>
    <dbReference type="NCBI Taxonomy" id="9940"/>
    <lineage>
        <taxon>Eukaryota</taxon>
        <taxon>Metazoa</taxon>
        <taxon>Chordata</taxon>
        <taxon>Craniata</taxon>
        <taxon>Vertebrata</taxon>
        <taxon>Euteleostomi</taxon>
        <taxon>Mammalia</taxon>
        <taxon>Eutheria</taxon>
        <taxon>Laurasiatheria</taxon>
        <taxon>Artiodactyla</taxon>
        <taxon>Ruminantia</taxon>
        <taxon>Pecora</taxon>
        <taxon>Bovidae</taxon>
        <taxon>Caprinae</taxon>
        <taxon>Ovis</taxon>
    </lineage>
</organism>
<accession>A0A835ZTT0</accession>
<sequence>MGSRMFQLLLMSVFTVLFMNERDRVLSMQKNIQFCFRCEFHDGSTCFRGMKSCWKFKIAGMKRACVTDNFYYYDRIAARFSSLPELQISKCLELAFASVSLSTAQCDVIWQNQGTQHNTGVFRALVMPTKQSPVPGLRGTICSFTHNPPIMRLTSCTSCDEYIGKNCRKNLGSCQPRYPDLACQTKEVYSHHYTGDYIYQYSVLGCPRRCAEYTRITPREKIVFFCCNTSRCNSLPVKDVVPFNPIATEV</sequence>
<feature type="chain" id="PRO_5032995590" description="UPAR/Ly6 domain-containing protein" evidence="1">
    <location>
        <begin position="21"/>
        <end position="250"/>
    </location>
</feature>
<evidence type="ECO:0000313" key="2">
    <source>
        <dbReference type="EMBL" id="KAG5196357.1"/>
    </source>
</evidence>
<gene>
    <name evidence="2" type="ORF">JEQ12_011043</name>
</gene>
<name>A0A835ZTT0_SHEEP</name>
<evidence type="ECO:0000313" key="3">
    <source>
        <dbReference type="Proteomes" id="UP000664991"/>
    </source>
</evidence>
<evidence type="ECO:0000256" key="1">
    <source>
        <dbReference type="SAM" id="SignalP"/>
    </source>
</evidence>
<keyword evidence="1" id="KW-0732">Signal</keyword>
<dbReference type="EMBL" id="JAEMGP010000021">
    <property type="protein sequence ID" value="KAG5196357.1"/>
    <property type="molecule type" value="Genomic_DNA"/>
</dbReference>